<evidence type="ECO:0000313" key="4">
    <source>
        <dbReference type="EMBL" id="CAF1191032.1"/>
    </source>
</evidence>
<dbReference type="InterPro" id="IPR001258">
    <property type="entry name" value="NHL_repeat"/>
</dbReference>
<dbReference type="Proteomes" id="UP000663860">
    <property type="component" value="Unassembled WGS sequence"/>
</dbReference>
<dbReference type="EMBL" id="CAJOBB010005881">
    <property type="protein sequence ID" value="CAF4143650.1"/>
    <property type="molecule type" value="Genomic_DNA"/>
</dbReference>
<evidence type="ECO:0008006" key="7">
    <source>
        <dbReference type="Google" id="ProtNLM"/>
    </source>
</evidence>
<dbReference type="SUPFAM" id="SSF101898">
    <property type="entry name" value="NHL repeat"/>
    <property type="match status" value="1"/>
</dbReference>
<proteinExistence type="predicted"/>
<evidence type="ECO:0000256" key="3">
    <source>
        <dbReference type="SAM" id="Phobius"/>
    </source>
</evidence>
<evidence type="ECO:0000256" key="2">
    <source>
        <dbReference type="PROSITE-ProRule" id="PRU00504"/>
    </source>
</evidence>
<dbReference type="Gene3D" id="2.120.10.30">
    <property type="entry name" value="TolB, C-terminal domain"/>
    <property type="match status" value="2"/>
</dbReference>
<dbReference type="Proteomes" id="UP000663868">
    <property type="component" value="Unassembled WGS sequence"/>
</dbReference>
<sequence>MDRFEVEPEQINVNLEQPSANQSELLQKYCQNRKLMWIIIFSIIVVLVLVITIPIVILKTKKLTIIITTTTEITITTMTTEITAKEITTTKNKQTTEEQIKSKYNQWKKNGITVAGGIRSGNGLDQLDQPHGILIDDKAIIIADHGNDRILEWKFNAKVGEIIAKRNEHGNKTVLLNNPLDVILDKKNDSLIICDSGNKRVMRWFRKNHTNPQILIANIDCCGLAIDDNGSIYVADCMKNTVTRWKVGDINGTVVAGGNGEGNGLNQLNFPAFIWVDKDYSLYISDTFNHRVVKWENGAKQGVVVAAGNGGGDDLNQLHYPRGVFVDNLSLIYVADHDNHRIMRWCEGDKQGSVVVGGKGQGQGSDELNSPMDLSFDAEGNLYVSDSANNRIQKFELCFNKTTC</sequence>
<feature type="repeat" description="NHL" evidence="2">
    <location>
        <begin position="362"/>
        <end position="398"/>
    </location>
</feature>
<keyword evidence="3" id="KW-1133">Transmembrane helix</keyword>
<keyword evidence="1" id="KW-0677">Repeat</keyword>
<dbReference type="InterPro" id="IPR050952">
    <property type="entry name" value="TRIM-NHL_E3_ligases"/>
</dbReference>
<dbReference type="GO" id="GO:0043161">
    <property type="term" value="P:proteasome-mediated ubiquitin-dependent protein catabolic process"/>
    <property type="evidence" value="ECO:0007669"/>
    <property type="project" value="TreeGrafter"/>
</dbReference>
<comment type="caution">
    <text evidence="4">The sequence shown here is derived from an EMBL/GenBank/DDBJ whole genome shotgun (WGS) entry which is preliminary data.</text>
</comment>
<reference evidence="4" key="1">
    <citation type="submission" date="2021-02" db="EMBL/GenBank/DDBJ databases">
        <authorList>
            <person name="Nowell W R."/>
        </authorList>
    </citation>
    <scope>NUCLEOTIDE SEQUENCE</scope>
</reference>
<dbReference type="GO" id="GO:0000209">
    <property type="term" value="P:protein polyubiquitination"/>
    <property type="evidence" value="ECO:0007669"/>
    <property type="project" value="TreeGrafter"/>
</dbReference>
<dbReference type="Gene3D" id="2.40.10.500">
    <property type="match status" value="1"/>
</dbReference>
<dbReference type="PROSITE" id="PS51125">
    <property type="entry name" value="NHL"/>
    <property type="match status" value="1"/>
</dbReference>
<accession>A0A814VPA5</accession>
<keyword evidence="3" id="KW-0812">Transmembrane</keyword>
<dbReference type="EMBL" id="CAJNOE010000392">
    <property type="protein sequence ID" value="CAF1191032.1"/>
    <property type="molecule type" value="Genomic_DNA"/>
</dbReference>
<evidence type="ECO:0000256" key="1">
    <source>
        <dbReference type="ARBA" id="ARBA00022737"/>
    </source>
</evidence>
<dbReference type="CDD" id="cd05819">
    <property type="entry name" value="NHL"/>
    <property type="match status" value="1"/>
</dbReference>
<dbReference type="InterPro" id="IPR011042">
    <property type="entry name" value="6-blade_b-propeller_TolB-like"/>
</dbReference>
<dbReference type="GO" id="GO:0008270">
    <property type="term" value="F:zinc ion binding"/>
    <property type="evidence" value="ECO:0007669"/>
    <property type="project" value="UniProtKB-KW"/>
</dbReference>
<evidence type="ECO:0000313" key="5">
    <source>
        <dbReference type="EMBL" id="CAF4143650.1"/>
    </source>
</evidence>
<dbReference type="AlphaFoldDB" id="A0A814VPA5"/>
<gene>
    <name evidence="4" type="ORF">IZO911_LOCUS28041</name>
    <name evidence="5" type="ORF">KXQ929_LOCUS36849</name>
</gene>
<feature type="transmembrane region" description="Helical" evidence="3">
    <location>
        <begin position="35"/>
        <end position="58"/>
    </location>
</feature>
<name>A0A814VPA5_9BILA</name>
<dbReference type="GO" id="GO:0061630">
    <property type="term" value="F:ubiquitin protein ligase activity"/>
    <property type="evidence" value="ECO:0007669"/>
    <property type="project" value="TreeGrafter"/>
</dbReference>
<dbReference type="Pfam" id="PF01436">
    <property type="entry name" value="NHL"/>
    <property type="match status" value="1"/>
</dbReference>
<dbReference type="PANTHER" id="PTHR24104:SF25">
    <property type="entry name" value="PROTEIN LIN-41"/>
    <property type="match status" value="1"/>
</dbReference>
<protein>
    <recommendedName>
        <fullName evidence="7">NHL repeat containing protein</fullName>
    </recommendedName>
</protein>
<keyword evidence="3" id="KW-0472">Membrane</keyword>
<dbReference type="PANTHER" id="PTHR24104">
    <property type="entry name" value="E3 UBIQUITIN-PROTEIN LIGASE NHLRC1-RELATED"/>
    <property type="match status" value="1"/>
</dbReference>
<organism evidence="4 6">
    <name type="scientific">Adineta steineri</name>
    <dbReference type="NCBI Taxonomy" id="433720"/>
    <lineage>
        <taxon>Eukaryota</taxon>
        <taxon>Metazoa</taxon>
        <taxon>Spiralia</taxon>
        <taxon>Gnathifera</taxon>
        <taxon>Rotifera</taxon>
        <taxon>Eurotatoria</taxon>
        <taxon>Bdelloidea</taxon>
        <taxon>Adinetida</taxon>
        <taxon>Adinetidae</taxon>
        <taxon>Adineta</taxon>
    </lineage>
</organism>
<evidence type="ECO:0000313" key="6">
    <source>
        <dbReference type="Proteomes" id="UP000663860"/>
    </source>
</evidence>